<protein>
    <submittedName>
        <fullName evidence="1">Uncharacterized protein</fullName>
    </submittedName>
</protein>
<evidence type="ECO:0000313" key="2">
    <source>
        <dbReference type="Proteomes" id="UP000054565"/>
    </source>
</evidence>
<gene>
    <name evidence="1" type="ORF">CIRG_04484</name>
</gene>
<proteinExistence type="predicted"/>
<evidence type="ECO:0000313" key="1">
    <source>
        <dbReference type="EMBL" id="KMP04803.1"/>
    </source>
</evidence>
<reference evidence="2" key="1">
    <citation type="journal article" date="2010" name="Genome Res.">
        <title>Population genomic sequencing of Coccidioides fungi reveals recent hybridization and transposon control.</title>
        <authorList>
            <person name="Neafsey D.E."/>
            <person name="Barker B.M."/>
            <person name="Sharpton T.J."/>
            <person name="Stajich J.E."/>
            <person name="Park D.J."/>
            <person name="Whiston E."/>
            <person name="Hung C.-Y."/>
            <person name="McMahan C."/>
            <person name="White J."/>
            <person name="Sykes S."/>
            <person name="Heiman D."/>
            <person name="Young S."/>
            <person name="Zeng Q."/>
            <person name="Abouelleil A."/>
            <person name="Aftuck L."/>
            <person name="Bessette D."/>
            <person name="Brown A."/>
            <person name="FitzGerald M."/>
            <person name="Lui A."/>
            <person name="Macdonald J.P."/>
            <person name="Priest M."/>
            <person name="Orbach M.J."/>
            <person name="Galgiani J.N."/>
            <person name="Kirkland T.N."/>
            <person name="Cole G.T."/>
            <person name="Birren B.W."/>
            <person name="Henn M.R."/>
            <person name="Taylor J.W."/>
            <person name="Rounsley S.D."/>
        </authorList>
    </citation>
    <scope>NUCLEOTIDE SEQUENCE [LARGE SCALE GENOMIC DNA]</scope>
    <source>
        <strain evidence="2">RMSCC 2394</strain>
    </source>
</reference>
<organism evidence="1 2">
    <name type="scientific">Coccidioides immitis RMSCC 2394</name>
    <dbReference type="NCBI Taxonomy" id="404692"/>
    <lineage>
        <taxon>Eukaryota</taxon>
        <taxon>Fungi</taxon>
        <taxon>Dikarya</taxon>
        <taxon>Ascomycota</taxon>
        <taxon>Pezizomycotina</taxon>
        <taxon>Eurotiomycetes</taxon>
        <taxon>Eurotiomycetidae</taxon>
        <taxon>Onygenales</taxon>
        <taxon>Onygenaceae</taxon>
        <taxon>Coccidioides</taxon>
    </lineage>
</organism>
<accession>A0A0J6YD36</accession>
<name>A0A0J6YD36_COCIT</name>
<dbReference type="EMBL" id="DS028095">
    <property type="protein sequence ID" value="KMP04803.1"/>
    <property type="molecule type" value="Genomic_DNA"/>
</dbReference>
<dbReference type="AlphaFoldDB" id="A0A0J6YD36"/>
<sequence length="116" mass="12813">MKEVRQTKDVKLGCLLVRTGDSDKRHIFPACRQQLPAIVKPGGATCRDSGRGPREKGLFGRAKEKRERAPKEWGGLSSCAPCPKAVKQTLGPFKGGQPLKELAFHHLVQLRQTLVE</sequence>
<dbReference type="Proteomes" id="UP000054565">
    <property type="component" value="Unassembled WGS sequence"/>
</dbReference>